<feature type="non-terminal residue" evidence="1">
    <location>
        <position position="283"/>
    </location>
</feature>
<organism evidence="1 2">
    <name type="scientific">Candidatus Caccovicinus merdipullorum</name>
    <dbReference type="NCBI Taxonomy" id="2840724"/>
    <lineage>
        <taxon>Bacteria</taxon>
        <taxon>Bacillati</taxon>
        <taxon>Bacillota</taxon>
        <taxon>Clostridia</taxon>
        <taxon>Eubacteriales</taxon>
        <taxon>Candidatus Caccovicinus</taxon>
    </lineage>
</organism>
<protein>
    <submittedName>
        <fullName evidence="1">Uncharacterized protein</fullName>
    </submittedName>
</protein>
<gene>
    <name evidence="1" type="ORF">IAB60_11970</name>
</gene>
<sequence>MENRIYVRDLDCYRLASEEERSGRLVTPDRFFDLSRLPTEGLQDEFGEYLWNRGRTLSLKSIRAEFWPYHVICRFLSDRYNTMESLREEAPDVLVHSLKAWMMKNGYSLTQNRRRTEYAKTVVRDSDIILFMKRVVSYFDAPEEKQEMEKDIWNLDRIGFPVRNNPVHPVVSVNFTRIPQKGIQKEVKRACAVTLRYLAAASVAAQIRAADRLAGFLKTEYPHLQSLTELDREMLEEYLIEINTRVEGKKSFHSELHHLKSLLDMIGKIYEKPGLCRIFVPGD</sequence>
<accession>A0A9D1GL07</accession>
<proteinExistence type="predicted"/>
<reference evidence="1" key="1">
    <citation type="submission" date="2020-10" db="EMBL/GenBank/DDBJ databases">
        <authorList>
            <person name="Gilroy R."/>
        </authorList>
    </citation>
    <scope>NUCLEOTIDE SEQUENCE</scope>
    <source>
        <strain evidence="1">CHK123-3438</strain>
    </source>
</reference>
<dbReference type="AlphaFoldDB" id="A0A9D1GL07"/>
<reference evidence="1" key="2">
    <citation type="journal article" date="2021" name="PeerJ">
        <title>Extensive microbial diversity within the chicken gut microbiome revealed by metagenomics and culture.</title>
        <authorList>
            <person name="Gilroy R."/>
            <person name="Ravi A."/>
            <person name="Getino M."/>
            <person name="Pursley I."/>
            <person name="Horton D.L."/>
            <person name="Alikhan N.F."/>
            <person name="Baker D."/>
            <person name="Gharbi K."/>
            <person name="Hall N."/>
            <person name="Watson M."/>
            <person name="Adriaenssens E.M."/>
            <person name="Foster-Nyarko E."/>
            <person name="Jarju S."/>
            <person name="Secka A."/>
            <person name="Antonio M."/>
            <person name="Oren A."/>
            <person name="Chaudhuri R.R."/>
            <person name="La Ragione R."/>
            <person name="Hildebrand F."/>
            <person name="Pallen M.J."/>
        </authorList>
    </citation>
    <scope>NUCLEOTIDE SEQUENCE</scope>
    <source>
        <strain evidence="1">CHK123-3438</strain>
    </source>
</reference>
<evidence type="ECO:0000313" key="1">
    <source>
        <dbReference type="EMBL" id="HIT42788.1"/>
    </source>
</evidence>
<evidence type="ECO:0000313" key="2">
    <source>
        <dbReference type="Proteomes" id="UP000886860"/>
    </source>
</evidence>
<dbReference type="EMBL" id="DVKS01000196">
    <property type="protein sequence ID" value="HIT42788.1"/>
    <property type="molecule type" value="Genomic_DNA"/>
</dbReference>
<name>A0A9D1GL07_9FIRM</name>
<comment type="caution">
    <text evidence="1">The sequence shown here is derived from an EMBL/GenBank/DDBJ whole genome shotgun (WGS) entry which is preliminary data.</text>
</comment>
<dbReference type="Proteomes" id="UP000886860">
    <property type="component" value="Unassembled WGS sequence"/>
</dbReference>